<reference evidence="1" key="1">
    <citation type="submission" date="2018-04" db="EMBL/GenBank/DDBJ databases">
        <title>Transcriptome assembly of Sipha flava.</title>
        <authorList>
            <person name="Scully E.D."/>
            <person name="Geib S.M."/>
            <person name="Palmer N.A."/>
            <person name="Koch K."/>
            <person name="Bradshaw J."/>
            <person name="Heng-Moss T."/>
            <person name="Sarath G."/>
        </authorList>
    </citation>
    <scope>NUCLEOTIDE SEQUENCE</scope>
</reference>
<protein>
    <submittedName>
        <fullName evidence="1">Uncharacterized protein</fullName>
    </submittedName>
</protein>
<dbReference type="EMBL" id="GGMS01012472">
    <property type="protein sequence ID" value="MBY81675.1"/>
    <property type="molecule type" value="Transcribed_RNA"/>
</dbReference>
<proteinExistence type="predicted"/>
<accession>A0A2S2QVB6</accession>
<organism evidence="1">
    <name type="scientific">Sipha flava</name>
    <name type="common">yellow sugarcane aphid</name>
    <dbReference type="NCBI Taxonomy" id="143950"/>
    <lineage>
        <taxon>Eukaryota</taxon>
        <taxon>Metazoa</taxon>
        <taxon>Ecdysozoa</taxon>
        <taxon>Arthropoda</taxon>
        <taxon>Hexapoda</taxon>
        <taxon>Insecta</taxon>
        <taxon>Pterygota</taxon>
        <taxon>Neoptera</taxon>
        <taxon>Paraneoptera</taxon>
        <taxon>Hemiptera</taxon>
        <taxon>Sternorrhyncha</taxon>
        <taxon>Aphidomorpha</taxon>
        <taxon>Aphidoidea</taxon>
        <taxon>Aphididae</taxon>
        <taxon>Sipha</taxon>
    </lineage>
</organism>
<name>A0A2S2QVB6_9HEMI</name>
<dbReference type="AlphaFoldDB" id="A0A2S2QVB6"/>
<dbReference type="Gene3D" id="3.40.190.10">
    <property type="entry name" value="Periplasmic binding protein-like II"/>
    <property type="match status" value="1"/>
</dbReference>
<gene>
    <name evidence="1" type="ORF">g.33906</name>
</gene>
<evidence type="ECO:0000313" key="1">
    <source>
        <dbReference type="EMBL" id="MBY81675.1"/>
    </source>
</evidence>
<sequence length="209" mass="22384">MVRKVRHVQAQTRVLAHGAVLWYVRTRVGFAHVNVAAPLRAPAHGCQLVVFRVLVTECQWYHEGCAVRAAERGEDRLPSADRDRAVVRFADGSTNTEPTTVVGTAVAWDSGADVDDDYSAAAITTDEVVTDTVAMVVDTVVSWGVAIDVDDTDSATAILVDEFVTKTVAMVVDTVVSWGVTTAVDDDYSAVATLPVDEAVHLIPSTMDA</sequence>